<dbReference type="EMBL" id="JADWDJ010000008">
    <property type="protein sequence ID" value="KAG5277553.1"/>
    <property type="molecule type" value="Genomic_DNA"/>
</dbReference>
<protein>
    <submittedName>
        <fullName evidence="2">Uncharacterized protein</fullName>
    </submittedName>
</protein>
<gene>
    <name evidence="2" type="ORF">AALO_G00118930</name>
</gene>
<feature type="region of interest" description="Disordered" evidence="1">
    <location>
        <begin position="42"/>
        <end position="115"/>
    </location>
</feature>
<dbReference type="Proteomes" id="UP000823561">
    <property type="component" value="Chromosome 8"/>
</dbReference>
<evidence type="ECO:0000313" key="2">
    <source>
        <dbReference type="EMBL" id="KAG5277553.1"/>
    </source>
</evidence>
<dbReference type="AlphaFoldDB" id="A0AAV6GQV9"/>
<dbReference type="InterPro" id="IPR011990">
    <property type="entry name" value="TPR-like_helical_dom_sf"/>
</dbReference>
<sequence length="115" mass="13357">MKSGHELRILTSYIDLLYPTDDRNERLRDAYFFTCNCKECSSRAKQDEQKLRLRKLSEAPPPEQVRTAHATSIMGVHQGQKRKRYPYTVCAREKPGQGGQVCRRDPSRLDWGNES</sequence>
<evidence type="ECO:0000256" key="1">
    <source>
        <dbReference type="SAM" id="MobiDB-lite"/>
    </source>
</evidence>
<dbReference type="Gene3D" id="1.25.40.10">
    <property type="entry name" value="Tetratricopeptide repeat domain"/>
    <property type="match status" value="1"/>
</dbReference>
<reference evidence="2" key="1">
    <citation type="submission" date="2020-10" db="EMBL/GenBank/DDBJ databases">
        <title>Chromosome-scale genome assembly of the Allis shad, Alosa alosa.</title>
        <authorList>
            <person name="Margot Z."/>
            <person name="Christophe K."/>
            <person name="Cabau C."/>
            <person name="Louis A."/>
            <person name="Berthelot C."/>
            <person name="Parey E."/>
            <person name="Roest Crollius H."/>
            <person name="Montfort J."/>
            <person name="Robinson-Rechavi M."/>
            <person name="Bucao C."/>
            <person name="Bouchez O."/>
            <person name="Gislard M."/>
            <person name="Lluch J."/>
            <person name="Milhes M."/>
            <person name="Lampietro C."/>
            <person name="Lopez Roques C."/>
            <person name="Donnadieu C."/>
            <person name="Braasch I."/>
            <person name="Desvignes T."/>
            <person name="Postlethwait J."/>
            <person name="Bobe J."/>
            <person name="Guiguen Y."/>
        </authorList>
    </citation>
    <scope>NUCLEOTIDE SEQUENCE</scope>
    <source>
        <strain evidence="2">M-15738</strain>
        <tissue evidence="2">Blood</tissue>
    </source>
</reference>
<name>A0AAV6GQV9_9TELE</name>
<evidence type="ECO:0000313" key="3">
    <source>
        <dbReference type="Proteomes" id="UP000823561"/>
    </source>
</evidence>
<comment type="caution">
    <text evidence="2">The sequence shown here is derived from an EMBL/GenBank/DDBJ whole genome shotgun (WGS) entry which is preliminary data.</text>
</comment>
<accession>A0AAV6GQV9</accession>
<proteinExistence type="predicted"/>
<keyword evidence="3" id="KW-1185">Reference proteome</keyword>
<feature type="compositionally biased region" description="Basic and acidic residues" evidence="1">
    <location>
        <begin position="42"/>
        <end position="57"/>
    </location>
</feature>
<organism evidence="2 3">
    <name type="scientific">Alosa alosa</name>
    <name type="common">allis shad</name>
    <dbReference type="NCBI Taxonomy" id="278164"/>
    <lineage>
        <taxon>Eukaryota</taxon>
        <taxon>Metazoa</taxon>
        <taxon>Chordata</taxon>
        <taxon>Craniata</taxon>
        <taxon>Vertebrata</taxon>
        <taxon>Euteleostomi</taxon>
        <taxon>Actinopterygii</taxon>
        <taxon>Neopterygii</taxon>
        <taxon>Teleostei</taxon>
        <taxon>Clupei</taxon>
        <taxon>Clupeiformes</taxon>
        <taxon>Clupeoidei</taxon>
        <taxon>Clupeidae</taxon>
        <taxon>Alosa</taxon>
    </lineage>
</organism>